<dbReference type="AlphaFoldDB" id="E5AEQ1"/>
<dbReference type="VEuPathDB" id="FungiDB:LEMA_P004770.1"/>
<proteinExistence type="predicted"/>
<evidence type="ECO:0000313" key="2">
    <source>
        <dbReference type="EMBL" id="CBY01690.1"/>
    </source>
</evidence>
<reference evidence="3" key="1">
    <citation type="journal article" date="2011" name="Nat. Commun.">
        <title>Effector diversification within compartments of the Leptosphaeria maculans genome affected by Repeat-Induced Point mutations.</title>
        <authorList>
            <person name="Rouxel T."/>
            <person name="Grandaubert J."/>
            <person name="Hane J.K."/>
            <person name="Hoede C."/>
            <person name="van de Wouw A.P."/>
            <person name="Couloux A."/>
            <person name="Dominguez V."/>
            <person name="Anthouard V."/>
            <person name="Bally P."/>
            <person name="Bourras S."/>
            <person name="Cozijnsen A.J."/>
            <person name="Ciuffetti L.M."/>
            <person name="Degrave A."/>
            <person name="Dilmaghani A."/>
            <person name="Duret L."/>
            <person name="Fudal I."/>
            <person name="Goodwin S.B."/>
            <person name="Gout L."/>
            <person name="Glaser N."/>
            <person name="Linglin J."/>
            <person name="Kema G.H.J."/>
            <person name="Lapalu N."/>
            <person name="Lawrence C.B."/>
            <person name="May K."/>
            <person name="Meyer M."/>
            <person name="Ollivier B."/>
            <person name="Poulain J."/>
            <person name="Schoch C.L."/>
            <person name="Simon A."/>
            <person name="Spatafora J.W."/>
            <person name="Stachowiak A."/>
            <person name="Turgeon B.G."/>
            <person name="Tyler B.M."/>
            <person name="Vincent D."/>
            <person name="Weissenbach J."/>
            <person name="Amselem J."/>
            <person name="Quesneville H."/>
            <person name="Oliver R.P."/>
            <person name="Wincker P."/>
            <person name="Balesdent M.-H."/>
            <person name="Howlett B.J."/>
        </authorList>
    </citation>
    <scope>NUCLEOTIDE SEQUENCE [LARGE SCALE GENOMIC DNA]</scope>
    <source>
        <strain evidence="3">JN3 / isolate v23.1.3 / race Av1-4-5-6-7-8</strain>
    </source>
</reference>
<feature type="compositionally biased region" description="Basic and acidic residues" evidence="1">
    <location>
        <begin position="101"/>
        <end position="111"/>
    </location>
</feature>
<evidence type="ECO:0000313" key="3">
    <source>
        <dbReference type="Proteomes" id="UP000002668"/>
    </source>
</evidence>
<protein>
    <submittedName>
        <fullName evidence="2">Predicted protein</fullName>
    </submittedName>
</protein>
<sequence length="125" mass="14364">MIIIDGITTNVVLSTHEQQAFQQSKCDGKFERKKFQSNSTGSLSGPDSYHNILFQSHIPHIYVFVLEAHLSVLSRLESYAWRKAISEADFVYENLKDELNKMHESSSEHSKQKPFSNIRTFAKSK</sequence>
<gene>
    <name evidence="2" type="ORF">LEMA_P004770.1</name>
</gene>
<organism evidence="2 3">
    <name type="scientific">Leptosphaeria maculans (strain JN3 / isolate v23.1.3 / race Av1-4-5-6-7-8)</name>
    <name type="common">Blackleg fungus</name>
    <name type="synonym">Phoma lingam</name>
    <dbReference type="NCBI Taxonomy" id="985895"/>
    <lineage>
        <taxon>Eukaryota</taxon>
        <taxon>Fungi</taxon>
        <taxon>Dikarya</taxon>
        <taxon>Ascomycota</taxon>
        <taxon>Pezizomycotina</taxon>
        <taxon>Dothideomycetes</taxon>
        <taxon>Pleosporomycetidae</taxon>
        <taxon>Pleosporales</taxon>
        <taxon>Pleosporineae</taxon>
        <taxon>Leptosphaeriaceae</taxon>
        <taxon>Plenodomus</taxon>
        <taxon>Plenodomus lingam/Leptosphaeria maculans species complex</taxon>
    </lineage>
</organism>
<accession>E5AEQ1</accession>
<dbReference type="HOGENOM" id="CLU_1993026_0_0_1"/>
<dbReference type="Proteomes" id="UP000002668">
    <property type="component" value="Genome"/>
</dbReference>
<evidence type="ECO:0000256" key="1">
    <source>
        <dbReference type="SAM" id="MobiDB-lite"/>
    </source>
</evidence>
<dbReference type="EMBL" id="FP929139">
    <property type="protein sequence ID" value="CBY01690.1"/>
    <property type="molecule type" value="Genomic_DNA"/>
</dbReference>
<dbReference type="InParanoid" id="E5AEQ1"/>
<keyword evidence="3" id="KW-1185">Reference proteome</keyword>
<feature type="region of interest" description="Disordered" evidence="1">
    <location>
        <begin position="101"/>
        <end position="125"/>
    </location>
</feature>
<name>E5AEQ1_LEPMJ</name>